<name>A0A699GS48_TANCI</name>
<organism evidence="1">
    <name type="scientific">Tanacetum cinerariifolium</name>
    <name type="common">Dalmatian daisy</name>
    <name type="synonym">Chrysanthemum cinerariifolium</name>
    <dbReference type="NCBI Taxonomy" id="118510"/>
    <lineage>
        <taxon>Eukaryota</taxon>
        <taxon>Viridiplantae</taxon>
        <taxon>Streptophyta</taxon>
        <taxon>Embryophyta</taxon>
        <taxon>Tracheophyta</taxon>
        <taxon>Spermatophyta</taxon>
        <taxon>Magnoliopsida</taxon>
        <taxon>eudicotyledons</taxon>
        <taxon>Gunneridae</taxon>
        <taxon>Pentapetalae</taxon>
        <taxon>asterids</taxon>
        <taxon>campanulids</taxon>
        <taxon>Asterales</taxon>
        <taxon>Asteraceae</taxon>
        <taxon>Asteroideae</taxon>
        <taxon>Anthemideae</taxon>
        <taxon>Anthemidinae</taxon>
        <taxon>Tanacetum</taxon>
    </lineage>
</organism>
<dbReference type="InterPro" id="IPR043502">
    <property type="entry name" value="DNA/RNA_pol_sf"/>
</dbReference>
<proteinExistence type="predicted"/>
<gene>
    <name evidence="1" type="ORF">Tci_155521</name>
</gene>
<comment type="caution">
    <text evidence="1">The sequence shown here is derived from an EMBL/GenBank/DDBJ whole genome shotgun (WGS) entry which is preliminary data.</text>
</comment>
<keyword evidence="1" id="KW-0695">RNA-directed DNA polymerase</keyword>
<evidence type="ECO:0000313" key="1">
    <source>
        <dbReference type="EMBL" id="GEV83544.1"/>
    </source>
</evidence>
<keyword evidence="1" id="KW-0808">Transferase</keyword>
<sequence length="235" mass="26777">MDQSIKIPLAEDDKCYRVDDLDDTINAEAQKLLANNTSDSFLLKGLEKLIDQSDLESCKSFECKAVDDFDSWEPIWRIESVNTPANEIDEKKPKLKILPQHLEYAYLHRDKSFSIIISSKLSEKEKMLLLQVLEKHKGVIAWKMSDIKGISPSYCTHKILMEDDYKPVIQPQRRLNPKVQDVVKNEIVKLLDSGLIYPILDSLWVSPIHVVPKKGGMDVVLNDNNELIPSCTVTG</sequence>
<dbReference type="AlphaFoldDB" id="A0A699GS48"/>
<dbReference type="EMBL" id="BKCJ010035872">
    <property type="protein sequence ID" value="GEV83544.1"/>
    <property type="molecule type" value="Genomic_DNA"/>
</dbReference>
<keyword evidence="1" id="KW-0548">Nucleotidyltransferase</keyword>
<protein>
    <submittedName>
        <fullName evidence="1">Putative reverse transcriptase domain-containing protein</fullName>
    </submittedName>
</protein>
<reference evidence="1" key="1">
    <citation type="journal article" date="2019" name="Sci. Rep.">
        <title>Draft genome of Tanacetum cinerariifolium, the natural source of mosquito coil.</title>
        <authorList>
            <person name="Yamashiro T."/>
            <person name="Shiraishi A."/>
            <person name="Satake H."/>
            <person name="Nakayama K."/>
        </authorList>
    </citation>
    <scope>NUCLEOTIDE SEQUENCE</scope>
</reference>
<dbReference type="SUPFAM" id="SSF56672">
    <property type="entry name" value="DNA/RNA polymerases"/>
    <property type="match status" value="1"/>
</dbReference>
<dbReference type="Gene3D" id="3.10.10.10">
    <property type="entry name" value="HIV Type 1 Reverse Transcriptase, subunit A, domain 1"/>
    <property type="match status" value="1"/>
</dbReference>
<accession>A0A699GS48</accession>
<dbReference type="GO" id="GO:0003964">
    <property type="term" value="F:RNA-directed DNA polymerase activity"/>
    <property type="evidence" value="ECO:0007669"/>
    <property type="project" value="UniProtKB-KW"/>
</dbReference>